<gene>
    <name evidence="13" type="ORF">RCL2_002261400</name>
</gene>
<dbReference type="PROSITE" id="PS51819">
    <property type="entry name" value="VOC"/>
    <property type="match status" value="1"/>
</dbReference>
<dbReference type="OrthoDB" id="16820at2759"/>
<evidence type="ECO:0000256" key="2">
    <source>
        <dbReference type="ARBA" id="ARBA00009308"/>
    </source>
</evidence>
<comment type="subcellular location">
    <subcellularLocation>
        <location evidence="1">Mitochondrion</location>
    </subcellularLocation>
</comment>
<dbReference type="InterPro" id="IPR036249">
    <property type="entry name" value="Thioredoxin-like_sf"/>
</dbReference>
<evidence type="ECO:0000256" key="10">
    <source>
        <dbReference type="ARBA" id="ARBA00071337"/>
    </source>
</evidence>
<evidence type="ECO:0000256" key="8">
    <source>
        <dbReference type="ARBA" id="ARBA00053742"/>
    </source>
</evidence>
<dbReference type="GO" id="GO:0046491">
    <property type="term" value="P:L-methylmalonyl-CoA metabolic process"/>
    <property type="evidence" value="ECO:0007669"/>
    <property type="project" value="TreeGrafter"/>
</dbReference>
<dbReference type="AlphaFoldDB" id="A0A8H3QYA4"/>
<dbReference type="GO" id="GO:0004493">
    <property type="term" value="F:methylmalonyl-CoA epimerase activity"/>
    <property type="evidence" value="ECO:0007669"/>
    <property type="project" value="UniProtKB-EC"/>
</dbReference>
<evidence type="ECO:0000256" key="9">
    <source>
        <dbReference type="ARBA" id="ARBA00066411"/>
    </source>
</evidence>
<dbReference type="FunFam" id="3.10.180.10:FF:000003">
    <property type="entry name" value="Methylmalonyl-CoA epimerase, mitochondrial"/>
    <property type="match status" value="1"/>
</dbReference>
<keyword evidence="6" id="KW-0170">Cobalt</keyword>
<comment type="catalytic activity">
    <reaction evidence="7">
        <text>(R)-methylmalonyl-CoA = (S)-methylmalonyl-CoA</text>
        <dbReference type="Rhea" id="RHEA:20553"/>
        <dbReference type="ChEBI" id="CHEBI:57326"/>
        <dbReference type="ChEBI" id="CHEBI:57327"/>
        <dbReference type="EC" id="5.1.99.1"/>
    </reaction>
    <physiologicalReaction direction="right-to-left" evidence="7">
        <dbReference type="Rhea" id="RHEA:20555"/>
    </physiologicalReaction>
</comment>
<dbReference type="Gene3D" id="3.10.180.10">
    <property type="entry name" value="2,3-Dihydroxybiphenyl 1,2-Dioxygenase, domain 1"/>
    <property type="match status" value="1"/>
</dbReference>
<evidence type="ECO:0000256" key="1">
    <source>
        <dbReference type="ARBA" id="ARBA00004173"/>
    </source>
</evidence>
<accession>A0A8H3QYA4</accession>
<keyword evidence="4" id="KW-0496">Mitochondrion</keyword>
<dbReference type="GO" id="GO:0046872">
    <property type="term" value="F:metal ion binding"/>
    <property type="evidence" value="ECO:0007669"/>
    <property type="project" value="UniProtKB-KW"/>
</dbReference>
<protein>
    <recommendedName>
        <fullName evidence="10">Methylmalonyl-CoA epimerase, mitochondrial</fullName>
        <ecNumber evidence="9">5.1.99.1</ecNumber>
    </recommendedName>
    <alternativeName>
        <fullName evidence="11">DL-methylmalonyl-CoA racemase</fullName>
    </alternativeName>
</protein>
<evidence type="ECO:0000313" key="14">
    <source>
        <dbReference type="Proteomes" id="UP000615446"/>
    </source>
</evidence>
<comment type="caution">
    <text evidence="13">The sequence shown here is derived from an EMBL/GenBank/DDBJ whole genome shotgun (WGS) entry which is preliminary data.</text>
</comment>
<comment type="function">
    <text evidence="8">Methylmalonyl-CoA epimerase involved in propionyl-CoA metabolism.</text>
</comment>
<dbReference type="SUPFAM" id="SSF54593">
    <property type="entry name" value="Glyoxalase/Bleomycin resistance protein/Dihydroxybiphenyl dioxygenase"/>
    <property type="match status" value="1"/>
</dbReference>
<keyword evidence="3" id="KW-0479">Metal-binding</keyword>
<evidence type="ECO:0000256" key="4">
    <source>
        <dbReference type="ARBA" id="ARBA00023128"/>
    </source>
</evidence>
<evidence type="ECO:0000256" key="7">
    <source>
        <dbReference type="ARBA" id="ARBA00050406"/>
    </source>
</evidence>
<organism evidence="13 14">
    <name type="scientific">Rhizophagus clarus</name>
    <dbReference type="NCBI Taxonomy" id="94130"/>
    <lineage>
        <taxon>Eukaryota</taxon>
        <taxon>Fungi</taxon>
        <taxon>Fungi incertae sedis</taxon>
        <taxon>Mucoromycota</taxon>
        <taxon>Glomeromycotina</taxon>
        <taxon>Glomeromycetes</taxon>
        <taxon>Glomerales</taxon>
        <taxon>Glomeraceae</taxon>
        <taxon>Rhizophagus</taxon>
    </lineage>
</organism>
<dbReference type="InterPro" id="IPR051785">
    <property type="entry name" value="MMCE/EMCE_epimerase"/>
</dbReference>
<evidence type="ECO:0000256" key="5">
    <source>
        <dbReference type="ARBA" id="ARBA00023235"/>
    </source>
</evidence>
<dbReference type="InterPro" id="IPR007741">
    <property type="entry name" value="Ribosomal_mL43/mS25/NADH_DH"/>
</dbReference>
<name>A0A8H3QYA4_9GLOM</name>
<dbReference type="Proteomes" id="UP000615446">
    <property type="component" value="Unassembled WGS sequence"/>
</dbReference>
<dbReference type="NCBIfam" id="TIGR03081">
    <property type="entry name" value="metmalonyl_epim"/>
    <property type="match status" value="1"/>
</dbReference>
<dbReference type="SUPFAM" id="SSF52833">
    <property type="entry name" value="Thioredoxin-like"/>
    <property type="match status" value="1"/>
</dbReference>
<proteinExistence type="inferred from homology"/>
<dbReference type="SMART" id="SM00916">
    <property type="entry name" value="L51_S25_CI-B8"/>
    <property type="match status" value="1"/>
</dbReference>
<dbReference type="GO" id="GO:0005739">
    <property type="term" value="C:mitochondrion"/>
    <property type="evidence" value="ECO:0007669"/>
    <property type="project" value="UniProtKB-SubCell"/>
</dbReference>
<reference evidence="13" key="1">
    <citation type="submission" date="2019-10" db="EMBL/GenBank/DDBJ databases">
        <title>Conservation and host-specific expression of non-tandemly repeated heterogenous ribosome RNA gene in arbuscular mycorrhizal fungi.</title>
        <authorList>
            <person name="Maeda T."/>
            <person name="Kobayashi Y."/>
            <person name="Nakagawa T."/>
            <person name="Ezawa T."/>
            <person name="Yamaguchi K."/>
            <person name="Bino T."/>
            <person name="Nishimoto Y."/>
            <person name="Shigenobu S."/>
            <person name="Kawaguchi M."/>
        </authorList>
    </citation>
    <scope>NUCLEOTIDE SEQUENCE</scope>
    <source>
        <strain evidence="13">HR1</strain>
    </source>
</reference>
<dbReference type="EC" id="5.1.99.1" evidence="9"/>
<dbReference type="EMBL" id="BLAL01000246">
    <property type="protein sequence ID" value="GES95962.1"/>
    <property type="molecule type" value="Genomic_DNA"/>
</dbReference>
<evidence type="ECO:0000256" key="11">
    <source>
        <dbReference type="ARBA" id="ARBA00081771"/>
    </source>
</evidence>
<evidence type="ECO:0000259" key="12">
    <source>
        <dbReference type="PROSITE" id="PS51819"/>
    </source>
</evidence>
<evidence type="ECO:0000313" key="13">
    <source>
        <dbReference type="EMBL" id="GES95962.1"/>
    </source>
</evidence>
<dbReference type="Pfam" id="PF05047">
    <property type="entry name" value="L51_S25_CI-B8"/>
    <property type="match status" value="1"/>
</dbReference>
<evidence type="ECO:0000256" key="3">
    <source>
        <dbReference type="ARBA" id="ARBA00022723"/>
    </source>
</evidence>
<dbReference type="Pfam" id="PF13669">
    <property type="entry name" value="Glyoxalase_4"/>
    <property type="match status" value="1"/>
</dbReference>
<comment type="similarity">
    <text evidence="2">Belongs to the methylmalonyl-CoA epimerase family.</text>
</comment>
<dbReference type="PANTHER" id="PTHR43048">
    <property type="entry name" value="METHYLMALONYL-COA EPIMERASE"/>
    <property type="match status" value="1"/>
</dbReference>
<sequence length="276" mass="30717">MTLTKTLIPKAKNGVGAFVFSCRKIEFNYCERSGSSYGMIKYLQNHLIPFAKINPQIEIVVTPRPSKHPIVTGTYMNLKQKQICVKNKNPDEIAEIVQLIRDNTGVSTKKRFKKPVISTTKSIRGANTSNISNDHPLWKLGHLNHVAIAVPNIDNAINFYKNILGVDQVSEAVPQPEHGVYTVFVNLGNTKIELLYPYGEKSPIQNFLEKNKNGGIHHICIEVNDVSNAVKDLLDKGIRPLDPEPKIGAHGNPVVFLHPKDCGGVLVELEQVNKKN</sequence>
<feature type="domain" description="VOC" evidence="12">
    <location>
        <begin position="142"/>
        <end position="272"/>
    </location>
</feature>
<keyword evidence="5" id="KW-0413">Isomerase</keyword>
<dbReference type="CDD" id="cd07249">
    <property type="entry name" value="MMCE"/>
    <property type="match status" value="1"/>
</dbReference>
<dbReference type="PANTHER" id="PTHR43048:SF3">
    <property type="entry name" value="METHYLMALONYL-COA EPIMERASE, MITOCHONDRIAL"/>
    <property type="match status" value="1"/>
</dbReference>
<dbReference type="Gene3D" id="3.40.30.10">
    <property type="entry name" value="Glutaredoxin"/>
    <property type="match status" value="1"/>
</dbReference>
<dbReference type="InterPro" id="IPR017515">
    <property type="entry name" value="MeMalonyl-CoA_epimerase"/>
</dbReference>
<evidence type="ECO:0000256" key="6">
    <source>
        <dbReference type="ARBA" id="ARBA00023285"/>
    </source>
</evidence>
<dbReference type="InterPro" id="IPR029068">
    <property type="entry name" value="Glyas_Bleomycin-R_OHBP_Dase"/>
</dbReference>
<dbReference type="InterPro" id="IPR037523">
    <property type="entry name" value="VOC_core"/>
</dbReference>